<feature type="transmembrane region" description="Helical" evidence="2">
    <location>
        <begin position="98"/>
        <end position="116"/>
    </location>
</feature>
<dbReference type="OMA" id="PRASIHQ"/>
<dbReference type="Gramene" id="C.cajan_27519.t">
    <property type="protein sequence ID" value="C.cajan_27519.t"/>
    <property type="gene ID" value="C.cajan_27519"/>
</dbReference>
<organism evidence="3 4">
    <name type="scientific">Cajanus cajan</name>
    <name type="common">Pigeon pea</name>
    <name type="synonym">Cajanus indicus</name>
    <dbReference type="NCBI Taxonomy" id="3821"/>
    <lineage>
        <taxon>Eukaryota</taxon>
        <taxon>Viridiplantae</taxon>
        <taxon>Streptophyta</taxon>
        <taxon>Embryophyta</taxon>
        <taxon>Tracheophyta</taxon>
        <taxon>Spermatophyta</taxon>
        <taxon>Magnoliopsida</taxon>
        <taxon>eudicotyledons</taxon>
        <taxon>Gunneridae</taxon>
        <taxon>Pentapetalae</taxon>
        <taxon>rosids</taxon>
        <taxon>fabids</taxon>
        <taxon>Fabales</taxon>
        <taxon>Fabaceae</taxon>
        <taxon>Papilionoideae</taxon>
        <taxon>50 kb inversion clade</taxon>
        <taxon>NPAAA clade</taxon>
        <taxon>indigoferoid/millettioid clade</taxon>
        <taxon>Phaseoleae</taxon>
        <taxon>Cajanus</taxon>
    </lineage>
</organism>
<reference evidence="3" key="1">
    <citation type="journal article" date="2012" name="Nat. Biotechnol.">
        <title>Draft genome sequence of pigeonpea (Cajanus cajan), an orphan legume crop of resource-poor farmers.</title>
        <authorList>
            <person name="Varshney R.K."/>
            <person name="Chen W."/>
            <person name="Li Y."/>
            <person name="Bharti A.K."/>
            <person name="Saxena R.K."/>
            <person name="Schlueter J.A."/>
            <person name="Donoghue M.T."/>
            <person name="Azam S."/>
            <person name="Fan G."/>
            <person name="Whaley A.M."/>
            <person name="Farmer A.D."/>
            <person name="Sheridan J."/>
            <person name="Iwata A."/>
            <person name="Tuteja R."/>
            <person name="Penmetsa R.V."/>
            <person name="Wu W."/>
            <person name="Upadhyaya H.D."/>
            <person name="Yang S.P."/>
            <person name="Shah T."/>
            <person name="Saxena K.B."/>
            <person name="Michael T."/>
            <person name="McCombie W.R."/>
            <person name="Yang B."/>
            <person name="Zhang G."/>
            <person name="Yang H."/>
            <person name="Wang J."/>
            <person name="Spillane C."/>
            <person name="Cook D.R."/>
            <person name="May G.D."/>
            <person name="Xu X."/>
            <person name="Jackson S.A."/>
        </authorList>
    </citation>
    <scope>NUCLEOTIDE SEQUENCE [LARGE SCALE GENOMIC DNA]</scope>
</reference>
<dbReference type="STRING" id="3821.A0A151RWG4"/>
<dbReference type="AlphaFoldDB" id="A0A151RWG4"/>
<dbReference type="Proteomes" id="UP000075243">
    <property type="component" value="Unassembled WGS sequence"/>
</dbReference>
<keyword evidence="2" id="KW-0472">Membrane</keyword>
<feature type="transmembrane region" description="Helical" evidence="2">
    <location>
        <begin position="162"/>
        <end position="189"/>
    </location>
</feature>
<feature type="region of interest" description="Disordered" evidence="1">
    <location>
        <begin position="1"/>
        <end position="20"/>
    </location>
</feature>
<evidence type="ECO:0000313" key="3">
    <source>
        <dbReference type="EMBL" id="KYP46892.1"/>
    </source>
</evidence>
<dbReference type="EMBL" id="KQ483543">
    <property type="protein sequence ID" value="KYP46892.1"/>
    <property type="molecule type" value="Genomic_DNA"/>
</dbReference>
<evidence type="ECO:0000313" key="4">
    <source>
        <dbReference type="Proteomes" id="UP000075243"/>
    </source>
</evidence>
<keyword evidence="2" id="KW-0812">Transmembrane</keyword>
<evidence type="ECO:0000256" key="2">
    <source>
        <dbReference type="SAM" id="Phobius"/>
    </source>
</evidence>
<proteinExistence type="predicted"/>
<evidence type="ECO:0000256" key="1">
    <source>
        <dbReference type="SAM" id="MobiDB-lite"/>
    </source>
</evidence>
<dbReference type="OrthoDB" id="1922492at2759"/>
<sequence length="200" mass="22119">MAEEKSRDARRRRRILQEGSDRLAFITGRIQRLPDPNTTSVHHPQPPPQPEISTAPTPQPEPEPQPEAVRLQPQPRSQRLITPSDISGAIYASRGRRLCCSVLVALLVLASYSFGIPISFRPLYLLLLTNLTLLIAYLFSAQNRGSSGEGLGQLAKTLELCLLLRSVADAVFIDCAVYSLVLVCGLSLLRTINHQILLFL</sequence>
<keyword evidence="2" id="KW-1133">Transmembrane helix</keyword>
<protein>
    <submittedName>
        <fullName evidence="3">Uncharacterized protein</fullName>
    </submittedName>
</protein>
<keyword evidence="4" id="KW-1185">Reference proteome</keyword>
<accession>A0A151RWG4</accession>
<feature type="region of interest" description="Disordered" evidence="1">
    <location>
        <begin position="26"/>
        <end position="77"/>
    </location>
</feature>
<dbReference type="PANTHER" id="PTHR35469">
    <property type="entry name" value="TRANSMEMBRANE PROTEIN"/>
    <property type="match status" value="1"/>
</dbReference>
<name>A0A151RWG4_CAJCA</name>
<dbReference type="PANTHER" id="PTHR35469:SF4">
    <property type="entry name" value="TRANSMEMBRANE PROTEIN"/>
    <property type="match status" value="1"/>
</dbReference>
<gene>
    <name evidence="3" type="ORF">KK1_031462</name>
</gene>